<dbReference type="Proteomes" id="UP000231434">
    <property type="component" value="Unassembled WGS sequence"/>
</dbReference>
<keyword evidence="4 9" id="KW-0547">Nucleotide-binding</keyword>
<dbReference type="Gene3D" id="3.40.50.620">
    <property type="entry name" value="HUPs"/>
    <property type="match status" value="1"/>
</dbReference>
<dbReference type="EMBL" id="PFEB01000044">
    <property type="protein sequence ID" value="PJE60548.1"/>
    <property type="molecule type" value="Genomic_DNA"/>
</dbReference>
<evidence type="ECO:0000259" key="10">
    <source>
        <dbReference type="Pfam" id="PF01406"/>
    </source>
</evidence>
<feature type="binding site" evidence="9">
    <location>
        <position position="250"/>
    </location>
    <ligand>
        <name>Zn(2+)</name>
        <dbReference type="ChEBI" id="CHEBI:29105"/>
    </ligand>
</feature>
<dbReference type="Gene3D" id="1.20.120.1910">
    <property type="entry name" value="Cysteine-tRNA ligase, C-terminal anti-codon recognition domain"/>
    <property type="match status" value="1"/>
</dbReference>
<dbReference type="PANTHER" id="PTHR10890:SF3">
    <property type="entry name" value="CYSTEINE--TRNA LIGASE, CYTOPLASMIC"/>
    <property type="match status" value="1"/>
</dbReference>
<dbReference type="InterPro" id="IPR015803">
    <property type="entry name" value="Cys-tRNA-ligase"/>
</dbReference>
<dbReference type="InterPro" id="IPR024909">
    <property type="entry name" value="Cys-tRNA/MSH_ligase"/>
</dbReference>
<evidence type="ECO:0000313" key="12">
    <source>
        <dbReference type="Proteomes" id="UP000231434"/>
    </source>
</evidence>
<dbReference type="GO" id="GO:0005524">
    <property type="term" value="F:ATP binding"/>
    <property type="evidence" value="ECO:0007669"/>
    <property type="project" value="UniProtKB-UniRule"/>
</dbReference>
<dbReference type="InterPro" id="IPR032678">
    <property type="entry name" value="tRNA-synt_1_cat_dom"/>
</dbReference>
<comment type="cofactor">
    <cofactor evidence="9">
        <name>Zn(2+)</name>
        <dbReference type="ChEBI" id="CHEBI:29105"/>
    </cofactor>
    <text evidence="9">Binds 1 zinc ion per subunit.</text>
</comment>
<keyword evidence="9" id="KW-0963">Cytoplasm</keyword>
<dbReference type="EC" id="6.1.1.16" evidence="9"/>
<evidence type="ECO:0000256" key="2">
    <source>
        <dbReference type="ARBA" id="ARBA00022598"/>
    </source>
</evidence>
<keyword evidence="2 9" id="KW-0436">Ligase</keyword>
<reference evidence="12" key="1">
    <citation type="submission" date="2017-09" db="EMBL/GenBank/DDBJ databases">
        <title>Depth-based differentiation of microbial function through sediment-hosted aquifers and enrichment of novel symbionts in the deep terrestrial subsurface.</title>
        <authorList>
            <person name="Probst A.J."/>
            <person name="Ladd B."/>
            <person name="Jarett J.K."/>
            <person name="Geller-Mcgrath D.E."/>
            <person name="Sieber C.M.K."/>
            <person name="Emerson J.B."/>
            <person name="Anantharaman K."/>
            <person name="Thomas B.C."/>
            <person name="Malmstrom R."/>
            <person name="Stieglmeier M."/>
            <person name="Klingl A."/>
            <person name="Woyke T."/>
            <person name="Ryan C.M."/>
            <person name="Banfield J.F."/>
        </authorList>
    </citation>
    <scope>NUCLEOTIDE SEQUENCE [LARGE SCALE GENOMIC DNA]</scope>
</reference>
<dbReference type="PANTHER" id="PTHR10890">
    <property type="entry name" value="CYSTEINYL-TRNA SYNTHETASE"/>
    <property type="match status" value="1"/>
</dbReference>
<dbReference type="SUPFAM" id="SSF47323">
    <property type="entry name" value="Anticodon-binding domain of a subclass of class I aminoacyl-tRNA synthetases"/>
    <property type="match status" value="1"/>
</dbReference>
<gene>
    <name evidence="9" type="primary">cysS</name>
    <name evidence="11" type="ORF">COU86_03735</name>
</gene>
<evidence type="ECO:0000256" key="7">
    <source>
        <dbReference type="ARBA" id="ARBA00022917"/>
    </source>
</evidence>
<name>A0A2M8KKV7_9BACT</name>
<keyword evidence="6 9" id="KW-0067">ATP-binding</keyword>
<comment type="catalytic activity">
    <reaction evidence="9">
        <text>tRNA(Cys) + L-cysteine + ATP = L-cysteinyl-tRNA(Cys) + AMP + diphosphate</text>
        <dbReference type="Rhea" id="RHEA:17773"/>
        <dbReference type="Rhea" id="RHEA-COMP:9661"/>
        <dbReference type="Rhea" id="RHEA-COMP:9679"/>
        <dbReference type="ChEBI" id="CHEBI:30616"/>
        <dbReference type="ChEBI" id="CHEBI:33019"/>
        <dbReference type="ChEBI" id="CHEBI:35235"/>
        <dbReference type="ChEBI" id="CHEBI:78442"/>
        <dbReference type="ChEBI" id="CHEBI:78517"/>
        <dbReference type="ChEBI" id="CHEBI:456215"/>
        <dbReference type="EC" id="6.1.1.16"/>
    </reaction>
</comment>
<accession>A0A2M8KKV7</accession>
<dbReference type="InterPro" id="IPR014729">
    <property type="entry name" value="Rossmann-like_a/b/a_fold"/>
</dbReference>
<sequence length="465" mass="54063">MDMKLYNTLTRSLEAFEPLNPPNVTLYTCGPTVYDYTHIGHMRTYVNNDVLKRTLIFSGYKVKHVMNITDVGHLTGDDDRGEDKLEKGAKKTGRSVWDTAKFYTDFFFKTTDALNIIPPDITCRATDHIKEMLQLIGELEKKGLTYKTKEAVYFDTSKFASYGKLSGQKLSEKLKGARDDVYLDPGKKHPTDFALWFFRVGRFKDHTMHWNSPWGDGFPGWHIECSTMSMKYLGETIDIHTGGVDHIPLHHENEIAQSEGATGKLFVRFWFHNNFLMVDNQKMSKSLNNFYTLDDLKKHKIEPLAIRYLFLQSHYRQLMNFTWESATSAQEGLNKLKNIVLDLKKEKTSAKNSAENYFTKRFNDALSNDLQTSQAVAVMWEMLKTNLSSKQKLEQLFEFDKVFGLNLEKTSEEKIPREIIQLVEERKIARQNKDFKKSDELRKKIKSLGYSIEDIKNNNYKIKRN</sequence>
<feature type="domain" description="tRNA synthetases class I catalytic" evidence="10">
    <location>
        <begin position="16"/>
        <end position="328"/>
    </location>
</feature>
<organism evidence="11 12">
    <name type="scientific">Candidatus Roizmanbacteria bacterium CG10_big_fil_rev_8_21_14_0_10_36_26</name>
    <dbReference type="NCBI Taxonomy" id="1974851"/>
    <lineage>
        <taxon>Bacteria</taxon>
        <taxon>Candidatus Roizmaniibacteriota</taxon>
    </lineage>
</organism>
<dbReference type="PRINTS" id="PR00983">
    <property type="entry name" value="TRNASYNTHCYS"/>
</dbReference>
<dbReference type="CDD" id="cd00672">
    <property type="entry name" value="CysRS_core"/>
    <property type="match status" value="1"/>
</dbReference>
<comment type="similarity">
    <text evidence="9">Belongs to the class-I aminoacyl-tRNA synthetase family.</text>
</comment>
<dbReference type="GO" id="GO:0006423">
    <property type="term" value="P:cysteinyl-tRNA aminoacylation"/>
    <property type="evidence" value="ECO:0007669"/>
    <property type="project" value="UniProtKB-UniRule"/>
</dbReference>
<evidence type="ECO:0000256" key="1">
    <source>
        <dbReference type="ARBA" id="ARBA00011245"/>
    </source>
</evidence>
<dbReference type="NCBIfam" id="TIGR00435">
    <property type="entry name" value="cysS"/>
    <property type="match status" value="1"/>
</dbReference>
<evidence type="ECO:0000256" key="9">
    <source>
        <dbReference type="HAMAP-Rule" id="MF_00041"/>
    </source>
</evidence>
<evidence type="ECO:0000256" key="5">
    <source>
        <dbReference type="ARBA" id="ARBA00022833"/>
    </source>
</evidence>
<dbReference type="GO" id="GO:0008270">
    <property type="term" value="F:zinc ion binding"/>
    <property type="evidence" value="ECO:0007669"/>
    <property type="project" value="UniProtKB-UniRule"/>
</dbReference>
<comment type="subcellular location">
    <subcellularLocation>
        <location evidence="9">Cytoplasm</location>
    </subcellularLocation>
</comment>
<evidence type="ECO:0000256" key="6">
    <source>
        <dbReference type="ARBA" id="ARBA00022840"/>
    </source>
</evidence>
<feature type="binding site" evidence="9">
    <location>
        <position position="254"/>
    </location>
    <ligand>
        <name>Zn(2+)</name>
        <dbReference type="ChEBI" id="CHEBI:29105"/>
    </ligand>
</feature>
<dbReference type="HAMAP" id="MF_00041">
    <property type="entry name" value="Cys_tRNA_synth"/>
    <property type="match status" value="1"/>
</dbReference>
<keyword evidence="8 9" id="KW-0030">Aminoacyl-tRNA synthetase</keyword>
<dbReference type="GO" id="GO:0004817">
    <property type="term" value="F:cysteine-tRNA ligase activity"/>
    <property type="evidence" value="ECO:0007669"/>
    <property type="project" value="UniProtKB-UniRule"/>
</dbReference>
<dbReference type="AlphaFoldDB" id="A0A2M8KKV7"/>
<comment type="caution">
    <text evidence="11">The sequence shown here is derived from an EMBL/GenBank/DDBJ whole genome shotgun (WGS) entry which is preliminary data.</text>
</comment>
<dbReference type="Pfam" id="PF01406">
    <property type="entry name" value="tRNA-synt_1e"/>
    <property type="match status" value="1"/>
</dbReference>
<dbReference type="GO" id="GO:0005829">
    <property type="term" value="C:cytosol"/>
    <property type="evidence" value="ECO:0007669"/>
    <property type="project" value="TreeGrafter"/>
</dbReference>
<comment type="subunit">
    <text evidence="1 9">Monomer.</text>
</comment>
<evidence type="ECO:0000313" key="11">
    <source>
        <dbReference type="EMBL" id="PJE60548.1"/>
    </source>
</evidence>
<evidence type="ECO:0000256" key="8">
    <source>
        <dbReference type="ARBA" id="ARBA00023146"/>
    </source>
</evidence>
<proteinExistence type="inferred from homology"/>
<evidence type="ECO:0000256" key="4">
    <source>
        <dbReference type="ARBA" id="ARBA00022741"/>
    </source>
</evidence>
<feature type="short sequence motif" description="'KMSKS' region" evidence="9">
    <location>
        <begin position="282"/>
        <end position="286"/>
    </location>
</feature>
<keyword evidence="3 9" id="KW-0479">Metal-binding</keyword>
<dbReference type="SUPFAM" id="SSF52374">
    <property type="entry name" value="Nucleotidylyl transferase"/>
    <property type="match status" value="1"/>
</dbReference>
<keyword evidence="5 9" id="KW-0862">Zinc</keyword>
<feature type="binding site" evidence="9">
    <location>
        <position position="285"/>
    </location>
    <ligand>
        <name>ATP</name>
        <dbReference type="ChEBI" id="CHEBI:30616"/>
    </ligand>
</feature>
<feature type="binding site" evidence="9">
    <location>
        <position position="225"/>
    </location>
    <ligand>
        <name>Zn(2+)</name>
        <dbReference type="ChEBI" id="CHEBI:29105"/>
    </ligand>
</feature>
<protein>
    <recommendedName>
        <fullName evidence="9">Cysteine--tRNA ligase</fullName>
        <ecNumber evidence="9">6.1.1.16</ecNumber>
    </recommendedName>
    <alternativeName>
        <fullName evidence="9">Cysteinyl-tRNA synthetase</fullName>
        <shortName evidence="9">CysRS</shortName>
    </alternativeName>
</protein>
<feature type="short sequence motif" description="'HIGH' region" evidence="9">
    <location>
        <begin position="31"/>
        <end position="41"/>
    </location>
</feature>
<evidence type="ECO:0000256" key="3">
    <source>
        <dbReference type="ARBA" id="ARBA00022723"/>
    </source>
</evidence>
<feature type="binding site" evidence="9">
    <location>
        <position position="29"/>
    </location>
    <ligand>
        <name>Zn(2+)</name>
        <dbReference type="ChEBI" id="CHEBI:29105"/>
    </ligand>
</feature>
<keyword evidence="7 9" id="KW-0648">Protein biosynthesis</keyword>
<dbReference type="InterPro" id="IPR009080">
    <property type="entry name" value="tRNAsynth_Ia_anticodon-bd"/>
</dbReference>